<proteinExistence type="predicted"/>
<accession>A0ABQ8ID15</accession>
<evidence type="ECO:0000313" key="1">
    <source>
        <dbReference type="EMBL" id="KAH7574152.1"/>
    </source>
</evidence>
<name>A0ABQ8ID15_9ROSI</name>
<dbReference type="PANTHER" id="PTHR37763">
    <property type="entry name" value="EXOSOME COMPLEX EXONUCLEASE"/>
    <property type="match status" value="1"/>
</dbReference>
<protein>
    <submittedName>
        <fullName evidence="1">Uncharacterized protein</fullName>
    </submittedName>
</protein>
<dbReference type="Proteomes" id="UP000827721">
    <property type="component" value="Unassembled WGS sequence"/>
</dbReference>
<comment type="caution">
    <text evidence="1">The sequence shown here is derived from an EMBL/GenBank/DDBJ whole genome shotgun (WGS) entry which is preliminary data.</text>
</comment>
<evidence type="ECO:0000313" key="2">
    <source>
        <dbReference type="Proteomes" id="UP000827721"/>
    </source>
</evidence>
<sequence>MGYKHLEKFLLCARYCKPKRNGAFLHLHLRLNLNVKLYHCSGESEEVFMPYEWYEKVFPKITRLSQLLKNVDLVDGRVVHVKDDSVIIDDRLEQRMRNFKSLVRAFLGCPSVQKATQKNIAASSVGGKCDSFVCFSERREREAMIVNSLATVGNFLKVSAQQRKSVRLTLCPQVTHYRIWNGALEEVLNGLKLEIDLLDDQCPSKGTKMGQQIVSSCLKFLAYADTSFDPDSTSWMRLTPAKVVESSGSSKWGDVLEMFNDLTKCLESEKELLYHVSKVEVMKEGLFQIKDVLVDKGIGYKEIRHQESLVHKKLSKTLGHSSKCLFTLLLYYLYGQVRDIEVDVRGGIYASAGENRFSVCMGRILTSDDEKMVWSGVKQLDRALGLFKFVWEIAGMKAVLELQGHLWSVGAAERSLTYRGNTFFVHGISL</sequence>
<gene>
    <name evidence="1" type="ORF">JRO89_XS03G0259400</name>
</gene>
<keyword evidence="2" id="KW-1185">Reference proteome</keyword>
<organism evidence="1 2">
    <name type="scientific">Xanthoceras sorbifolium</name>
    <dbReference type="NCBI Taxonomy" id="99658"/>
    <lineage>
        <taxon>Eukaryota</taxon>
        <taxon>Viridiplantae</taxon>
        <taxon>Streptophyta</taxon>
        <taxon>Embryophyta</taxon>
        <taxon>Tracheophyta</taxon>
        <taxon>Spermatophyta</taxon>
        <taxon>Magnoliopsida</taxon>
        <taxon>eudicotyledons</taxon>
        <taxon>Gunneridae</taxon>
        <taxon>Pentapetalae</taxon>
        <taxon>rosids</taxon>
        <taxon>malvids</taxon>
        <taxon>Sapindales</taxon>
        <taxon>Sapindaceae</taxon>
        <taxon>Xanthoceroideae</taxon>
        <taxon>Xanthoceras</taxon>
    </lineage>
</organism>
<dbReference type="EMBL" id="JAFEMO010000003">
    <property type="protein sequence ID" value="KAH7574152.1"/>
    <property type="molecule type" value="Genomic_DNA"/>
</dbReference>
<dbReference type="PANTHER" id="PTHR37763:SF1">
    <property type="entry name" value="EXOSOME COMPLEX EXONUCLEASE"/>
    <property type="match status" value="1"/>
</dbReference>
<reference evidence="1 2" key="1">
    <citation type="submission" date="2021-02" db="EMBL/GenBank/DDBJ databases">
        <title>Plant Genome Project.</title>
        <authorList>
            <person name="Zhang R.-G."/>
        </authorList>
    </citation>
    <scope>NUCLEOTIDE SEQUENCE [LARGE SCALE GENOMIC DNA]</scope>
    <source>
        <tissue evidence="1">Leaves</tissue>
    </source>
</reference>